<evidence type="ECO:0000256" key="2">
    <source>
        <dbReference type="SAM" id="Phobius"/>
    </source>
</evidence>
<evidence type="ECO:0000313" key="5">
    <source>
        <dbReference type="Proteomes" id="UP001303115"/>
    </source>
</evidence>
<protein>
    <submittedName>
        <fullName evidence="4">Uncharacterized protein</fullName>
    </submittedName>
</protein>
<organism evidence="4 5">
    <name type="scientific">Parachaetomium inaequale</name>
    <dbReference type="NCBI Taxonomy" id="2588326"/>
    <lineage>
        <taxon>Eukaryota</taxon>
        <taxon>Fungi</taxon>
        <taxon>Dikarya</taxon>
        <taxon>Ascomycota</taxon>
        <taxon>Pezizomycotina</taxon>
        <taxon>Sordariomycetes</taxon>
        <taxon>Sordariomycetidae</taxon>
        <taxon>Sordariales</taxon>
        <taxon>Chaetomiaceae</taxon>
        <taxon>Parachaetomium</taxon>
    </lineage>
</organism>
<keyword evidence="3" id="KW-0732">Signal</keyword>
<sequence>MRFSTTALLALPLLASAAESPFEQYKAKFQNFLSNFGAAAPGADTADAPAAAAPSVASGKAAKAGKAVEPKKIATLTLDNWKDTMYGPVQADAAKPEEWLVLMTGRNKTCFGQCANLESAFADAAAKFAALPASQPSPHLASANCDDQPVLCNSWSANGGGLWLWRLLPAPAPVDIMTKRVNLTTISSQDVVDYYTAANRTAAGWKTVSPDGYFHPTEGTLAKMGLSVPLGYLFWGLNIIPSWGMMLIVSFVSRYMMNRRMGGMGDRPAAAPAAAPRAAPPGDGRS</sequence>
<dbReference type="AlphaFoldDB" id="A0AAN6PFH6"/>
<reference evidence="5" key="1">
    <citation type="journal article" date="2023" name="Mol. Phylogenet. Evol.">
        <title>Genome-scale phylogeny and comparative genomics of the fungal order Sordariales.</title>
        <authorList>
            <person name="Hensen N."/>
            <person name="Bonometti L."/>
            <person name="Westerberg I."/>
            <person name="Brannstrom I.O."/>
            <person name="Guillou S."/>
            <person name="Cros-Aarteil S."/>
            <person name="Calhoun S."/>
            <person name="Haridas S."/>
            <person name="Kuo A."/>
            <person name="Mondo S."/>
            <person name="Pangilinan J."/>
            <person name="Riley R."/>
            <person name="LaButti K."/>
            <person name="Andreopoulos B."/>
            <person name="Lipzen A."/>
            <person name="Chen C."/>
            <person name="Yan M."/>
            <person name="Daum C."/>
            <person name="Ng V."/>
            <person name="Clum A."/>
            <person name="Steindorff A."/>
            <person name="Ohm R.A."/>
            <person name="Martin F."/>
            <person name="Silar P."/>
            <person name="Natvig D.O."/>
            <person name="Lalanne C."/>
            <person name="Gautier V."/>
            <person name="Ament-Velasquez S.L."/>
            <person name="Kruys A."/>
            <person name="Hutchinson M.I."/>
            <person name="Powell A.J."/>
            <person name="Barry K."/>
            <person name="Miller A.N."/>
            <person name="Grigoriev I.V."/>
            <person name="Debuchy R."/>
            <person name="Gladieux P."/>
            <person name="Hiltunen Thoren M."/>
            <person name="Johannesson H."/>
        </authorList>
    </citation>
    <scope>NUCLEOTIDE SEQUENCE [LARGE SCALE GENOMIC DNA]</scope>
    <source>
        <strain evidence="5">CBS 284.82</strain>
    </source>
</reference>
<keyword evidence="2" id="KW-1133">Transmembrane helix</keyword>
<feature type="chain" id="PRO_5042963469" evidence="3">
    <location>
        <begin position="18"/>
        <end position="286"/>
    </location>
</feature>
<keyword evidence="2" id="KW-0472">Membrane</keyword>
<keyword evidence="5" id="KW-1185">Reference proteome</keyword>
<accession>A0AAN6PFH6</accession>
<feature type="signal peptide" evidence="3">
    <location>
        <begin position="1"/>
        <end position="17"/>
    </location>
</feature>
<comment type="caution">
    <text evidence="4">The sequence shown here is derived from an EMBL/GenBank/DDBJ whole genome shotgun (WGS) entry which is preliminary data.</text>
</comment>
<dbReference type="EMBL" id="MU854409">
    <property type="protein sequence ID" value="KAK4039148.1"/>
    <property type="molecule type" value="Genomic_DNA"/>
</dbReference>
<dbReference type="Proteomes" id="UP001303115">
    <property type="component" value="Unassembled WGS sequence"/>
</dbReference>
<feature type="region of interest" description="Disordered" evidence="1">
    <location>
        <begin position="266"/>
        <end position="286"/>
    </location>
</feature>
<gene>
    <name evidence="4" type="ORF">C8A01DRAFT_47353</name>
</gene>
<name>A0AAN6PFH6_9PEZI</name>
<evidence type="ECO:0000256" key="1">
    <source>
        <dbReference type="SAM" id="MobiDB-lite"/>
    </source>
</evidence>
<feature type="transmembrane region" description="Helical" evidence="2">
    <location>
        <begin position="232"/>
        <end position="252"/>
    </location>
</feature>
<keyword evidence="2" id="KW-0812">Transmembrane</keyword>
<evidence type="ECO:0000313" key="4">
    <source>
        <dbReference type="EMBL" id="KAK4039148.1"/>
    </source>
</evidence>
<proteinExistence type="predicted"/>
<evidence type="ECO:0000256" key="3">
    <source>
        <dbReference type="SAM" id="SignalP"/>
    </source>
</evidence>